<organism evidence="8 9">
    <name type="scientific">Lasiosphaeria hispida</name>
    <dbReference type="NCBI Taxonomy" id="260671"/>
    <lineage>
        <taxon>Eukaryota</taxon>
        <taxon>Fungi</taxon>
        <taxon>Dikarya</taxon>
        <taxon>Ascomycota</taxon>
        <taxon>Pezizomycotina</taxon>
        <taxon>Sordariomycetes</taxon>
        <taxon>Sordariomycetidae</taxon>
        <taxon>Sordariales</taxon>
        <taxon>Lasiosphaeriaceae</taxon>
        <taxon>Lasiosphaeria</taxon>
    </lineage>
</organism>
<evidence type="ECO:0000256" key="1">
    <source>
        <dbReference type="ARBA" id="ARBA00004141"/>
    </source>
</evidence>
<evidence type="ECO:0000256" key="7">
    <source>
        <dbReference type="SAM" id="Phobius"/>
    </source>
</evidence>
<dbReference type="GO" id="GO:0030007">
    <property type="term" value="P:intracellular potassium ion homeostasis"/>
    <property type="evidence" value="ECO:0007669"/>
    <property type="project" value="TreeGrafter"/>
</dbReference>
<keyword evidence="9" id="KW-1185">Reference proteome</keyword>
<name>A0AAJ0HJY8_9PEZI</name>
<dbReference type="PANTHER" id="PTHR31064:SF30">
    <property type="entry name" value="HIGH-AFFINITY POTASSIUM TRANSPORT PROTEIN-RELATED"/>
    <property type="match status" value="1"/>
</dbReference>
<protein>
    <submittedName>
        <fullName evidence="8">Uncharacterized protein</fullName>
    </submittedName>
</protein>
<evidence type="ECO:0000256" key="4">
    <source>
        <dbReference type="ARBA" id="ARBA00022989"/>
    </source>
</evidence>
<dbReference type="EMBL" id="JAUIQD010000003">
    <property type="protein sequence ID" value="KAK3356301.1"/>
    <property type="molecule type" value="Genomic_DNA"/>
</dbReference>
<sequence>GNIGLSLGYPTVNTSLYGIFSPFIKVVIYAMIIRDRHGRLPYTLDRAIILPSEWIQENEQ</sequence>
<evidence type="ECO:0000256" key="5">
    <source>
        <dbReference type="ARBA" id="ARBA00023065"/>
    </source>
</evidence>
<dbReference type="PANTHER" id="PTHR31064">
    <property type="entry name" value="POTASSIUM TRANSPORT PROTEIN DDB_G0292412-RELATED"/>
    <property type="match status" value="1"/>
</dbReference>
<proteinExistence type="predicted"/>
<keyword evidence="6 7" id="KW-0472">Membrane</keyword>
<evidence type="ECO:0000256" key="3">
    <source>
        <dbReference type="ARBA" id="ARBA00022692"/>
    </source>
</evidence>
<feature type="non-terminal residue" evidence="8">
    <location>
        <position position="60"/>
    </location>
</feature>
<feature type="non-terminal residue" evidence="8">
    <location>
        <position position="1"/>
    </location>
</feature>
<evidence type="ECO:0000313" key="8">
    <source>
        <dbReference type="EMBL" id="KAK3356301.1"/>
    </source>
</evidence>
<comment type="caution">
    <text evidence="8">The sequence shown here is derived from an EMBL/GenBank/DDBJ whole genome shotgun (WGS) entry which is preliminary data.</text>
</comment>
<keyword evidence="4 7" id="KW-1133">Transmembrane helix</keyword>
<feature type="transmembrane region" description="Helical" evidence="7">
    <location>
        <begin position="15"/>
        <end position="33"/>
    </location>
</feature>
<evidence type="ECO:0000313" key="9">
    <source>
        <dbReference type="Proteomes" id="UP001275084"/>
    </source>
</evidence>
<keyword evidence="5" id="KW-0406">Ion transport</keyword>
<dbReference type="GO" id="GO:1990573">
    <property type="term" value="P:potassium ion import across plasma membrane"/>
    <property type="evidence" value="ECO:0007669"/>
    <property type="project" value="TreeGrafter"/>
</dbReference>
<evidence type="ECO:0000256" key="6">
    <source>
        <dbReference type="ARBA" id="ARBA00023136"/>
    </source>
</evidence>
<comment type="subcellular location">
    <subcellularLocation>
        <location evidence="1">Membrane</location>
        <topology evidence="1">Multi-pass membrane protein</topology>
    </subcellularLocation>
</comment>
<dbReference type="GO" id="GO:0005886">
    <property type="term" value="C:plasma membrane"/>
    <property type="evidence" value="ECO:0007669"/>
    <property type="project" value="TreeGrafter"/>
</dbReference>
<dbReference type="InterPro" id="IPR051143">
    <property type="entry name" value="TrkH_K-transport"/>
</dbReference>
<evidence type="ECO:0000256" key="2">
    <source>
        <dbReference type="ARBA" id="ARBA00022448"/>
    </source>
</evidence>
<reference evidence="8" key="1">
    <citation type="journal article" date="2023" name="Mol. Phylogenet. Evol.">
        <title>Genome-scale phylogeny and comparative genomics of the fungal order Sordariales.</title>
        <authorList>
            <person name="Hensen N."/>
            <person name="Bonometti L."/>
            <person name="Westerberg I."/>
            <person name="Brannstrom I.O."/>
            <person name="Guillou S."/>
            <person name="Cros-Aarteil S."/>
            <person name="Calhoun S."/>
            <person name="Haridas S."/>
            <person name="Kuo A."/>
            <person name="Mondo S."/>
            <person name="Pangilinan J."/>
            <person name="Riley R."/>
            <person name="LaButti K."/>
            <person name="Andreopoulos B."/>
            <person name="Lipzen A."/>
            <person name="Chen C."/>
            <person name="Yan M."/>
            <person name="Daum C."/>
            <person name="Ng V."/>
            <person name="Clum A."/>
            <person name="Steindorff A."/>
            <person name="Ohm R.A."/>
            <person name="Martin F."/>
            <person name="Silar P."/>
            <person name="Natvig D.O."/>
            <person name="Lalanne C."/>
            <person name="Gautier V."/>
            <person name="Ament-Velasquez S.L."/>
            <person name="Kruys A."/>
            <person name="Hutchinson M.I."/>
            <person name="Powell A.J."/>
            <person name="Barry K."/>
            <person name="Miller A.N."/>
            <person name="Grigoriev I.V."/>
            <person name="Debuchy R."/>
            <person name="Gladieux P."/>
            <person name="Hiltunen Thoren M."/>
            <person name="Johannesson H."/>
        </authorList>
    </citation>
    <scope>NUCLEOTIDE SEQUENCE</scope>
    <source>
        <strain evidence="8">CBS 955.72</strain>
    </source>
</reference>
<dbReference type="Pfam" id="PF02386">
    <property type="entry name" value="TrkH"/>
    <property type="match status" value="1"/>
</dbReference>
<accession>A0AAJ0HJY8</accession>
<reference evidence="8" key="2">
    <citation type="submission" date="2023-06" db="EMBL/GenBank/DDBJ databases">
        <authorList>
            <consortium name="Lawrence Berkeley National Laboratory"/>
            <person name="Haridas S."/>
            <person name="Hensen N."/>
            <person name="Bonometti L."/>
            <person name="Westerberg I."/>
            <person name="Brannstrom I.O."/>
            <person name="Guillou S."/>
            <person name="Cros-Aarteil S."/>
            <person name="Calhoun S."/>
            <person name="Kuo A."/>
            <person name="Mondo S."/>
            <person name="Pangilinan J."/>
            <person name="Riley R."/>
            <person name="Labutti K."/>
            <person name="Andreopoulos B."/>
            <person name="Lipzen A."/>
            <person name="Chen C."/>
            <person name="Yanf M."/>
            <person name="Daum C."/>
            <person name="Ng V."/>
            <person name="Clum A."/>
            <person name="Steindorff A."/>
            <person name="Ohm R."/>
            <person name="Martin F."/>
            <person name="Silar P."/>
            <person name="Natvig D."/>
            <person name="Lalanne C."/>
            <person name="Gautier V."/>
            <person name="Ament-Velasquez S.L."/>
            <person name="Kruys A."/>
            <person name="Hutchinson M.I."/>
            <person name="Powell A.J."/>
            <person name="Barry K."/>
            <person name="Miller A.N."/>
            <person name="Grigoriev I.V."/>
            <person name="Debuchy R."/>
            <person name="Gladieux P."/>
            <person name="Thoren M.H."/>
            <person name="Johannesson H."/>
        </authorList>
    </citation>
    <scope>NUCLEOTIDE SEQUENCE</scope>
    <source>
        <strain evidence="8">CBS 955.72</strain>
    </source>
</reference>
<keyword evidence="3 7" id="KW-0812">Transmembrane</keyword>
<dbReference type="AlphaFoldDB" id="A0AAJ0HJY8"/>
<keyword evidence="2" id="KW-0813">Transport</keyword>
<dbReference type="InterPro" id="IPR003445">
    <property type="entry name" value="Cat_transpt"/>
</dbReference>
<dbReference type="GO" id="GO:0140107">
    <property type="term" value="F:high-affinity potassium ion transmembrane transporter activity"/>
    <property type="evidence" value="ECO:0007669"/>
    <property type="project" value="TreeGrafter"/>
</dbReference>
<dbReference type="Proteomes" id="UP001275084">
    <property type="component" value="Unassembled WGS sequence"/>
</dbReference>
<gene>
    <name evidence="8" type="ORF">B0T25DRAFT_439631</name>
</gene>